<organism evidence="2 3">
    <name type="scientific">Candidatus Uhrbacteria bacterium GW2011_GWF2_44_350</name>
    <dbReference type="NCBI Taxonomy" id="1619000"/>
    <lineage>
        <taxon>Bacteria</taxon>
        <taxon>Candidatus Uhriibacteriota</taxon>
    </lineage>
</organism>
<reference evidence="2 3" key="1">
    <citation type="journal article" date="2015" name="Nature">
        <title>rRNA introns, odd ribosomes, and small enigmatic genomes across a large radiation of phyla.</title>
        <authorList>
            <person name="Brown C.T."/>
            <person name="Hug L.A."/>
            <person name="Thomas B.C."/>
            <person name="Sharon I."/>
            <person name="Castelle C.J."/>
            <person name="Singh A."/>
            <person name="Wilkins M.J."/>
            <person name="Williams K.H."/>
            <person name="Banfield J.F."/>
        </authorList>
    </citation>
    <scope>NUCLEOTIDE SEQUENCE [LARGE SCALE GENOMIC DNA]</scope>
</reference>
<comment type="caution">
    <text evidence="2">The sequence shown here is derived from an EMBL/GenBank/DDBJ whole genome shotgun (WGS) entry which is preliminary data.</text>
</comment>
<keyword evidence="1" id="KW-1133">Transmembrane helix</keyword>
<keyword evidence="1" id="KW-0812">Transmembrane</keyword>
<evidence type="ECO:0000313" key="2">
    <source>
        <dbReference type="EMBL" id="KKT71948.1"/>
    </source>
</evidence>
<accession>A0A0G1JKQ2</accession>
<keyword evidence="1" id="KW-0472">Membrane</keyword>
<name>A0A0G1JKQ2_9BACT</name>
<evidence type="ECO:0000256" key="1">
    <source>
        <dbReference type="SAM" id="Phobius"/>
    </source>
</evidence>
<dbReference type="Proteomes" id="UP000034154">
    <property type="component" value="Unassembled WGS sequence"/>
</dbReference>
<dbReference type="AlphaFoldDB" id="A0A0G1JKQ2"/>
<dbReference type="EMBL" id="LCJB01000004">
    <property type="protein sequence ID" value="KKT71948.1"/>
    <property type="molecule type" value="Genomic_DNA"/>
</dbReference>
<evidence type="ECO:0000313" key="3">
    <source>
        <dbReference type="Proteomes" id="UP000034154"/>
    </source>
</evidence>
<proteinExistence type="predicted"/>
<sequence>MNESRQKNITRIIQSLIILLPGLVFVWLINIDLVPAGVFETTRAVNERSPYIDQVLPDARVEAPQQLSNAEWSQKIIGDPAFFFVHPQRFFDQVETEIRFKNSNLPIVELGILADATTGAYALEPLQNLLIDNSKWSRLVSDDIILLQRNPKFETVEDFLRQPPARSEIATYHYGLTEPYRLSGYTPTSIQTVLNVSLRGSHEFYTYIKNEDLNFVFAFMDMNRLVGEDTVTLIAIDETGKSVAEIRAQDDGNTLNDSKALGLRQLTLKATALPEGVYKIQMKASEDIFFRSIATTQQKITFLNQIWLADQVGFSEQNRTTDFVTEGKNLKLATRHASGAQTITIGRGSVAILEPYIEYEYAPPEAGLVKVNVPKSEDLLISSDGHLAFSQAQYFNPDPVRLTAESDLDRLNVNYLIAKYIPPVQDGEWLLARVKFATSNVSFEDKTWKFVLSLPTITQPDRQFFLNSVTMKFTRPKTTWNEVWGKFKEYVF</sequence>
<protein>
    <submittedName>
        <fullName evidence="2">Uncharacterized protein</fullName>
    </submittedName>
</protein>
<gene>
    <name evidence="2" type="ORF">UW63_C0004G0004</name>
</gene>
<feature type="transmembrane region" description="Helical" evidence="1">
    <location>
        <begin position="12"/>
        <end position="29"/>
    </location>
</feature>